<sequence>MEDEISIDLLIDEIEKRNAIWNLNLQHYSARIIKRRSCNYNLYEIVLYNSCKFVVSSEAHISLRGVAAVYPYIPM</sequence>
<evidence type="ECO:0000313" key="2">
    <source>
        <dbReference type="Proteomes" id="UP001153954"/>
    </source>
</evidence>
<dbReference type="EMBL" id="CAKOGL010000029">
    <property type="protein sequence ID" value="CAH2106568.1"/>
    <property type="molecule type" value="Genomic_DNA"/>
</dbReference>
<evidence type="ECO:0000313" key="1">
    <source>
        <dbReference type="EMBL" id="CAH2106568.1"/>
    </source>
</evidence>
<proteinExistence type="predicted"/>
<dbReference type="AlphaFoldDB" id="A0AAU9V8Z2"/>
<keyword evidence="2" id="KW-1185">Reference proteome</keyword>
<organism evidence="1 2">
    <name type="scientific">Euphydryas editha</name>
    <name type="common">Edith's checkerspot</name>
    <dbReference type="NCBI Taxonomy" id="104508"/>
    <lineage>
        <taxon>Eukaryota</taxon>
        <taxon>Metazoa</taxon>
        <taxon>Ecdysozoa</taxon>
        <taxon>Arthropoda</taxon>
        <taxon>Hexapoda</taxon>
        <taxon>Insecta</taxon>
        <taxon>Pterygota</taxon>
        <taxon>Neoptera</taxon>
        <taxon>Endopterygota</taxon>
        <taxon>Lepidoptera</taxon>
        <taxon>Glossata</taxon>
        <taxon>Ditrysia</taxon>
        <taxon>Papilionoidea</taxon>
        <taxon>Nymphalidae</taxon>
        <taxon>Nymphalinae</taxon>
        <taxon>Euphydryas</taxon>
    </lineage>
</organism>
<accession>A0AAU9V8Z2</accession>
<name>A0AAU9V8Z2_EUPED</name>
<reference evidence="1" key="1">
    <citation type="submission" date="2022-03" db="EMBL/GenBank/DDBJ databases">
        <authorList>
            <person name="Tunstrom K."/>
        </authorList>
    </citation>
    <scope>NUCLEOTIDE SEQUENCE</scope>
</reference>
<protein>
    <submittedName>
        <fullName evidence="1">Uncharacterized protein</fullName>
    </submittedName>
</protein>
<dbReference type="Proteomes" id="UP001153954">
    <property type="component" value="Unassembled WGS sequence"/>
</dbReference>
<gene>
    <name evidence="1" type="ORF">EEDITHA_LOCUS20686</name>
</gene>
<comment type="caution">
    <text evidence="1">The sequence shown here is derived from an EMBL/GenBank/DDBJ whole genome shotgun (WGS) entry which is preliminary data.</text>
</comment>